<dbReference type="GO" id="GO:0051015">
    <property type="term" value="F:actin filament binding"/>
    <property type="evidence" value="ECO:0007669"/>
    <property type="project" value="TreeGrafter"/>
</dbReference>
<keyword evidence="4" id="KW-1185">Reference proteome</keyword>
<reference evidence="3" key="3">
    <citation type="submission" date="2025-09" db="UniProtKB">
        <authorList>
            <consortium name="Ensembl"/>
        </authorList>
    </citation>
    <scope>IDENTIFICATION</scope>
</reference>
<evidence type="ECO:0000259" key="2">
    <source>
        <dbReference type="Pfam" id="PF16182"/>
    </source>
</evidence>
<feature type="compositionally biased region" description="Low complexity" evidence="1">
    <location>
        <begin position="7"/>
        <end position="18"/>
    </location>
</feature>
<dbReference type="PANTHER" id="PTHR24213">
    <property type="entry name" value="ACTIN-BINDING LIM PROTEIN"/>
    <property type="match status" value="1"/>
</dbReference>
<protein>
    <recommendedName>
        <fullName evidence="2">Putative adherens-junction anchoring domain-containing protein</fullName>
    </recommendedName>
</protein>
<organism evidence="3 4">
    <name type="scientific">Hucho hucho</name>
    <name type="common">huchen</name>
    <dbReference type="NCBI Taxonomy" id="62062"/>
    <lineage>
        <taxon>Eukaryota</taxon>
        <taxon>Metazoa</taxon>
        <taxon>Chordata</taxon>
        <taxon>Craniata</taxon>
        <taxon>Vertebrata</taxon>
        <taxon>Euteleostomi</taxon>
        <taxon>Actinopterygii</taxon>
        <taxon>Neopterygii</taxon>
        <taxon>Teleostei</taxon>
        <taxon>Protacanthopterygii</taxon>
        <taxon>Salmoniformes</taxon>
        <taxon>Salmonidae</taxon>
        <taxon>Salmoninae</taxon>
        <taxon>Hucho</taxon>
    </lineage>
</organism>
<dbReference type="GO" id="GO:0030032">
    <property type="term" value="P:lamellipodium assembly"/>
    <property type="evidence" value="ECO:0007669"/>
    <property type="project" value="TreeGrafter"/>
</dbReference>
<dbReference type="GO" id="GO:0001725">
    <property type="term" value="C:stress fiber"/>
    <property type="evidence" value="ECO:0007669"/>
    <property type="project" value="TreeGrafter"/>
</dbReference>
<dbReference type="STRING" id="62062.ENSHHUP00000014183"/>
<dbReference type="GO" id="GO:0060271">
    <property type="term" value="P:cilium assembly"/>
    <property type="evidence" value="ECO:0007669"/>
    <property type="project" value="TreeGrafter"/>
</dbReference>
<reference evidence="3" key="2">
    <citation type="submission" date="2025-08" db="UniProtKB">
        <authorList>
            <consortium name="Ensembl"/>
        </authorList>
    </citation>
    <scope>IDENTIFICATION</scope>
</reference>
<dbReference type="PANTHER" id="PTHR24213:SF0">
    <property type="entry name" value="ACTIN-BINDING LIM PROTEIN 3"/>
    <property type="match status" value="1"/>
</dbReference>
<dbReference type="Proteomes" id="UP000314982">
    <property type="component" value="Unassembled WGS sequence"/>
</dbReference>
<reference evidence="4" key="1">
    <citation type="submission" date="2018-06" db="EMBL/GenBank/DDBJ databases">
        <title>Genome assembly of Danube salmon.</title>
        <authorList>
            <person name="Macqueen D.J."/>
            <person name="Gundappa M.K."/>
        </authorList>
    </citation>
    <scope>NUCLEOTIDE SEQUENCE [LARGE SCALE GENOMIC DNA]</scope>
</reference>
<sequence>MKQRQCSSPSYMDSPSFSRQAMSPITPCSPQHYGHPVLAAGSESGRSSPYYGSLEGRPSTPTTYHAPKHFHVPGRTTLQLCSKWPPILYSGAIYMELGAIWDATFSSASPHLSIFSSPLLLLLDFHISSNSLVISYSSYDTVQRLPHSTPPSLTPHSLTPPCFTSLFSLLLFSLSPSLLLSFSPASGEPNIYNKPPIYKRTGTVA</sequence>
<dbReference type="AlphaFoldDB" id="A0A4W5KAK0"/>
<accession>A0A4W5KAK0</accession>
<evidence type="ECO:0000256" key="1">
    <source>
        <dbReference type="SAM" id="MobiDB-lite"/>
    </source>
</evidence>
<evidence type="ECO:0000313" key="4">
    <source>
        <dbReference type="Proteomes" id="UP000314982"/>
    </source>
</evidence>
<dbReference type="InterPro" id="IPR051618">
    <property type="entry name" value="Actin-binding_LIM"/>
</dbReference>
<feature type="region of interest" description="Disordered" evidence="1">
    <location>
        <begin position="46"/>
        <end position="65"/>
    </location>
</feature>
<dbReference type="Ensembl" id="ENSHHUT00000014656.1">
    <property type="protein sequence ID" value="ENSHHUP00000014183.1"/>
    <property type="gene ID" value="ENSHHUG00000008768.1"/>
</dbReference>
<dbReference type="Pfam" id="PF16182">
    <property type="entry name" value="AbLIM_anchor"/>
    <property type="match status" value="1"/>
</dbReference>
<feature type="domain" description="Putative adherens-junction anchoring" evidence="2">
    <location>
        <begin position="2"/>
        <end position="86"/>
    </location>
</feature>
<dbReference type="InterPro" id="IPR032402">
    <property type="entry name" value="AbLIM_anchor"/>
</dbReference>
<name>A0A4W5KAK0_9TELE</name>
<proteinExistence type="predicted"/>
<feature type="region of interest" description="Disordered" evidence="1">
    <location>
        <begin position="1"/>
        <end position="21"/>
    </location>
</feature>
<evidence type="ECO:0000313" key="3">
    <source>
        <dbReference type="Ensembl" id="ENSHHUP00000014183.1"/>
    </source>
</evidence>